<evidence type="ECO:0000256" key="2">
    <source>
        <dbReference type="SAM" id="SignalP"/>
    </source>
</evidence>
<comment type="caution">
    <text evidence="3">The sequence shown here is derived from an EMBL/GenBank/DDBJ whole genome shotgun (WGS) entry which is preliminary data.</text>
</comment>
<proteinExistence type="predicted"/>
<protein>
    <recommendedName>
        <fullName evidence="5">DUF2092 domain-containing protein</fullName>
    </recommendedName>
</protein>
<dbReference type="RefSeq" id="WP_069623051.1">
    <property type="nucleotide sequence ID" value="NZ_LPWD01000053.1"/>
</dbReference>
<keyword evidence="1 2" id="KW-0732">Signal</keyword>
<evidence type="ECO:0008006" key="5">
    <source>
        <dbReference type="Google" id="ProtNLM"/>
    </source>
</evidence>
<dbReference type="Proteomes" id="UP000095042">
    <property type="component" value="Unassembled WGS sequence"/>
</dbReference>
<dbReference type="Pfam" id="PF09865">
    <property type="entry name" value="DUF2092"/>
    <property type="match status" value="1"/>
</dbReference>
<accession>A0A1E3WDF1</accession>
<organism evidence="3 4">
    <name type="scientific">Methyloceanibacter marginalis</name>
    <dbReference type="NCBI Taxonomy" id="1774971"/>
    <lineage>
        <taxon>Bacteria</taxon>
        <taxon>Pseudomonadati</taxon>
        <taxon>Pseudomonadota</taxon>
        <taxon>Alphaproteobacteria</taxon>
        <taxon>Hyphomicrobiales</taxon>
        <taxon>Hyphomicrobiaceae</taxon>
        <taxon>Methyloceanibacter</taxon>
    </lineage>
</organism>
<dbReference type="Gene3D" id="2.50.20.10">
    <property type="entry name" value="Lipoprotein localisation LolA/LolB/LppX"/>
    <property type="match status" value="1"/>
</dbReference>
<name>A0A1E3WDF1_9HYPH</name>
<dbReference type="EMBL" id="LPWD01000053">
    <property type="protein sequence ID" value="ODS03760.1"/>
    <property type="molecule type" value="Genomic_DNA"/>
</dbReference>
<dbReference type="InterPro" id="IPR029046">
    <property type="entry name" value="LolA/LolB/LppX"/>
</dbReference>
<dbReference type="SUPFAM" id="SSF89392">
    <property type="entry name" value="Prokaryotic lipoproteins and lipoprotein localization factors"/>
    <property type="match status" value="1"/>
</dbReference>
<dbReference type="PIRSF" id="PIRSF012443">
    <property type="entry name" value="UCP012443"/>
    <property type="match status" value="1"/>
</dbReference>
<keyword evidence="4" id="KW-1185">Reference proteome</keyword>
<feature type="signal peptide" evidence="2">
    <location>
        <begin position="1"/>
        <end position="35"/>
    </location>
</feature>
<dbReference type="OrthoDB" id="116979at2"/>
<evidence type="ECO:0000313" key="3">
    <source>
        <dbReference type="EMBL" id="ODS03760.1"/>
    </source>
</evidence>
<dbReference type="InterPro" id="IPR019207">
    <property type="entry name" value="DUF2092"/>
</dbReference>
<gene>
    <name evidence="3" type="ORF">AUC71_07910</name>
</gene>
<evidence type="ECO:0000313" key="4">
    <source>
        <dbReference type="Proteomes" id="UP000095042"/>
    </source>
</evidence>
<reference evidence="3 4" key="1">
    <citation type="journal article" date="2016" name="Environ. Microbiol.">
        <title>New Methyloceanibacter diversity from North Sea sediments includes methanotroph containing solely the soluble methane monooxygenase.</title>
        <authorList>
            <person name="Vekeman B."/>
            <person name="Kerckhof F.M."/>
            <person name="Cremers G."/>
            <person name="de Vos P."/>
            <person name="Vandamme P."/>
            <person name="Boon N."/>
            <person name="Op den Camp H.J."/>
            <person name="Heylen K."/>
        </authorList>
    </citation>
    <scope>NUCLEOTIDE SEQUENCE [LARGE SCALE GENOMIC DNA]</scope>
    <source>
        <strain evidence="3 4">R-67177</strain>
    </source>
</reference>
<feature type="chain" id="PRO_5009139361" description="DUF2092 domain-containing protein" evidence="2">
    <location>
        <begin position="36"/>
        <end position="272"/>
    </location>
</feature>
<sequence length="272" mass="29243">MAGLTRKLRRLIVAGPSALALTLVAGMATSPGAVAGEEEAKALLKAMTDYMAAQKAISFDFDATLEVVTEDGQKLGLASSGAVSLTRPDKIRASRSGGFADIETVFDGTTLTVLGKNKNVYTQVEIPGSIDHLVDELKDKYNRPLPAADLLLTNAYDELMANVIDVKDLGSGVIGGTECDHLAFRAKEVDWQIWIAQGDRPYPCRYVIASKLIDGDPQYSVQVSDWKTGDEVATDSFSFEAPADAKKVDIAELKKMKDMGELPSHFTIGGKQ</sequence>
<dbReference type="AlphaFoldDB" id="A0A1E3WDF1"/>
<evidence type="ECO:0000256" key="1">
    <source>
        <dbReference type="ARBA" id="ARBA00022729"/>
    </source>
</evidence>